<dbReference type="HAMAP" id="MF_01325_B">
    <property type="entry name" value="Ribosomal_uL3_B"/>
    <property type="match status" value="1"/>
</dbReference>
<reference evidence="9 10" key="1">
    <citation type="journal article" date="2016" name="Nat. Commun.">
        <title>Thousands of microbial genomes shed light on interconnected biogeochemical processes in an aquifer system.</title>
        <authorList>
            <person name="Anantharaman K."/>
            <person name="Brown C.T."/>
            <person name="Hug L.A."/>
            <person name="Sharon I."/>
            <person name="Castelle C.J."/>
            <person name="Probst A.J."/>
            <person name="Thomas B.C."/>
            <person name="Singh A."/>
            <person name="Wilkins M.J."/>
            <person name="Karaoz U."/>
            <person name="Brodie E.L."/>
            <person name="Williams K.H."/>
            <person name="Hubbard S.S."/>
            <person name="Banfield J.F."/>
        </authorList>
    </citation>
    <scope>NUCLEOTIDE SEQUENCE [LARGE SCALE GENOMIC DNA]</scope>
</reference>
<comment type="subunit">
    <text evidence="7">Part of the 50S ribosomal subunit. Forms a cluster with proteins L14 and L19.</text>
</comment>
<accession>A0A1F5NVE7</accession>
<sequence>MKFILGKKLNMTQVFTAEGRHFPVTVVQAGPCKVTQVRTKDKDGYTAVQIGFGKKSKSSMSKASRGHQKDNNFLHLKEFRIAEDQKMKTGDEIKVSNFTPGEYVDVSGIMKGRGFAGAMKRHGFHGFPATHGHNRPRSVGSIGMRFPQHTVKGKRMAGRMGGHQVTMKNLLILDIDAEKNLLYVQGAVPGSRNGLVKVKATGAKIDKPIALYSSKSPEPDKKSEKNEEVKESKAQKK</sequence>
<keyword evidence="4 7" id="KW-0689">Ribosomal protein</keyword>
<evidence type="ECO:0000256" key="7">
    <source>
        <dbReference type="HAMAP-Rule" id="MF_01325"/>
    </source>
</evidence>
<feature type="compositionally biased region" description="Basic and acidic residues" evidence="8">
    <location>
        <begin position="217"/>
        <end position="237"/>
    </location>
</feature>
<dbReference type="GO" id="GO:0019843">
    <property type="term" value="F:rRNA binding"/>
    <property type="evidence" value="ECO:0007669"/>
    <property type="project" value="UniProtKB-UniRule"/>
</dbReference>
<dbReference type="EMBL" id="MFEI01000005">
    <property type="protein sequence ID" value="OGE81649.1"/>
    <property type="molecule type" value="Genomic_DNA"/>
</dbReference>
<dbReference type="Gene3D" id="2.40.30.10">
    <property type="entry name" value="Translation factors"/>
    <property type="match status" value="1"/>
</dbReference>
<dbReference type="Proteomes" id="UP000177912">
    <property type="component" value="Unassembled WGS sequence"/>
</dbReference>
<dbReference type="NCBIfam" id="TIGR03625">
    <property type="entry name" value="L3_bact"/>
    <property type="match status" value="1"/>
</dbReference>
<keyword evidence="2 7" id="KW-0699">rRNA-binding</keyword>
<keyword evidence="3 7" id="KW-0694">RNA-binding</keyword>
<dbReference type="GO" id="GO:0006412">
    <property type="term" value="P:translation"/>
    <property type="evidence" value="ECO:0007669"/>
    <property type="project" value="UniProtKB-UniRule"/>
</dbReference>
<comment type="function">
    <text evidence="7">One of the primary rRNA binding proteins, it binds directly near the 3'-end of the 23S rRNA, where it nucleates assembly of the 50S subunit.</text>
</comment>
<evidence type="ECO:0000256" key="8">
    <source>
        <dbReference type="SAM" id="MobiDB-lite"/>
    </source>
</evidence>
<dbReference type="SUPFAM" id="SSF50447">
    <property type="entry name" value="Translation proteins"/>
    <property type="match status" value="1"/>
</dbReference>
<evidence type="ECO:0000256" key="5">
    <source>
        <dbReference type="ARBA" id="ARBA00023274"/>
    </source>
</evidence>
<feature type="region of interest" description="Disordered" evidence="8">
    <location>
        <begin position="207"/>
        <end position="237"/>
    </location>
</feature>
<dbReference type="PANTHER" id="PTHR11229">
    <property type="entry name" value="50S RIBOSOMAL PROTEIN L3"/>
    <property type="match status" value="1"/>
</dbReference>
<dbReference type="STRING" id="1817822.A2826_01430"/>
<keyword evidence="5 7" id="KW-0687">Ribonucleoprotein</keyword>
<name>A0A1F5NVE7_9BACT</name>
<gene>
    <name evidence="7" type="primary">rplC</name>
    <name evidence="9" type="ORF">A2826_01430</name>
</gene>
<evidence type="ECO:0000256" key="4">
    <source>
        <dbReference type="ARBA" id="ARBA00022980"/>
    </source>
</evidence>
<organism evidence="9 10">
    <name type="scientific">Candidatus Doudnabacteria bacterium RIFCSPHIGHO2_01_FULL_43_23</name>
    <dbReference type="NCBI Taxonomy" id="1817822"/>
    <lineage>
        <taxon>Bacteria</taxon>
        <taxon>Candidatus Doudnaibacteriota</taxon>
    </lineage>
</organism>
<dbReference type="AlphaFoldDB" id="A0A1F5NVE7"/>
<dbReference type="GO" id="GO:0003735">
    <property type="term" value="F:structural constituent of ribosome"/>
    <property type="evidence" value="ECO:0007669"/>
    <property type="project" value="UniProtKB-UniRule"/>
</dbReference>
<dbReference type="InterPro" id="IPR000597">
    <property type="entry name" value="Ribosomal_uL3"/>
</dbReference>
<dbReference type="Pfam" id="PF00297">
    <property type="entry name" value="Ribosomal_L3"/>
    <property type="match status" value="1"/>
</dbReference>
<dbReference type="FunFam" id="2.40.30.10:FF:000004">
    <property type="entry name" value="50S ribosomal protein L3"/>
    <property type="match status" value="1"/>
</dbReference>
<dbReference type="InterPro" id="IPR019927">
    <property type="entry name" value="Ribosomal_uL3_bac/org-type"/>
</dbReference>
<evidence type="ECO:0000313" key="10">
    <source>
        <dbReference type="Proteomes" id="UP000177912"/>
    </source>
</evidence>
<proteinExistence type="inferred from homology"/>
<comment type="caution">
    <text evidence="9">The sequence shown here is derived from an EMBL/GenBank/DDBJ whole genome shotgun (WGS) entry which is preliminary data.</text>
</comment>
<comment type="similarity">
    <text evidence="1 7">Belongs to the universal ribosomal protein uL3 family.</text>
</comment>
<evidence type="ECO:0000256" key="2">
    <source>
        <dbReference type="ARBA" id="ARBA00022730"/>
    </source>
</evidence>
<evidence type="ECO:0000256" key="3">
    <source>
        <dbReference type="ARBA" id="ARBA00022884"/>
    </source>
</evidence>
<evidence type="ECO:0000256" key="6">
    <source>
        <dbReference type="ARBA" id="ARBA00035243"/>
    </source>
</evidence>
<dbReference type="PANTHER" id="PTHR11229:SF16">
    <property type="entry name" value="LARGE RIBOSOMAL SUBUNIT PROTEIN UL3C"/>
    <property type="match status" value="1"/>
</dbReference>
<dbReference type="Gene3D" id="3.30.160.810">
    <property type="match status" value="1"/>
</dbReference>
<evidence type="ECO:0000313" key="9">
    <source>
        <dbReference type="EMBL" id="OGE81649.1"/>
    </source>
</evidence>
<protein>
    <recommendedName>
        <fullName evidence="6 7">Large ribosomal subunit protein uL3</fullName>
    </recommendedName>
</protein>
<dbReference type="GO" id="GO:0022625">
    <property type="term" value="C:cytosolic large ribosomal subunit"/>
    <property type="evidence" value="ECO:0007669"/>
    <property type="project" value="TreeGrafter"/>
</dbReference>
<dbReference type="InterPro" id="IPR009000">
    <property type="entry name" value="Transl_B-barrel_sf"/>
</dbReference>
<evidence type="ECO:0000256" key="1">
    <source>
        <dbReference type="ARBA" id="ARBA00006540"/>
    </source>
</evidence>